<reference evidence="15 16" key="1">
    <citation type="journal article" date="2011" name="Science">
        <title>The ecoresponsive genome of Daphnia pulex.</title>
        <authorList>
            <person name="Colbourne J.K."/>
            <person name="Pfrender M.E."/>
            <person name="Gilbert D."/>
            <person name="Thomas W.K."/>
            <person name="Tucker A."/>
            <person name="Oakley T.H."/>
            <person name="Tokishita S."/>
            <person name="Aerts A."/>
            <person name="Arnold G.J."/>
            <person name="Basu M.K."/>
            <person name="Bauer D.J."/>
            <person name="Caceres C.E."/>
            <person name="Carmel L."/>
            <person name="Casola C."/>
            <person name="Choi J.H."/>
            <person name="Detter J.C."/>
            <person name="Dong Q."/>
            <person name="Dusheyko S."/>
            <person name="Eads B.D."/>
            <person name="Frohlich T."/>
            <person name="Geiler-Samerotte K.A."/>
            <person name="Gerlach D."/>
            <person name="Hatcher P."/>
            <person name="Jogdeo S."/>
            <person name="Krijgsveld J."/>
            <person name="Kriventseva E.V."/>
            <person name="Kultz D."/>
            <person name="Laforsch C."/>
            <person name="Lindquist E."/>
            <person name="Lopez J."/>
            <person name="Manak J.R."/>
            <person name="Muller J."/>
            <person name="Pangilinan J."/>
            <person name="Patwardhan R.P."/>
            <person name="Pitluck S."/>
            <person name="Pritham E.J."/>
            <person name="Rechtsteiner A."/>
            <person name="Rho M."/>
            <person name="Rogozin I.B."/>
            <person name="Sakarya O."/>
            <person name="Salamov A."/>
            <person name="Schaack S."/>
            <person name="Shapiro H."/>
            <person name="Shiga Y."/>
            <person name="Skalitzky C."/>
            <person name="Smith Z."/>
            <person name="Souvorov A."/>
            <person name="Sung W."/>
            <person name="Tang Z."/>
            <person name="Tsuchiya D."/>
            <person name="Tu H."/>
            <person name="Vos H."/>
            <person name="Wang M."/>
            <person name="Wolf Y.I."/>
            <person name="Yamagata H."/>
            <person name="Yamada T."/>
            <person name="Ye Y."/>
            <person name="Shaw J.R."/>
            <person name="Andrews J."/>
            <person name="Crease T.J."/>
            <person name="Tang H."/>
            <person name="Lucas S.M."/>
            <person name="Robertson H.M."/>
            <person name="Bork P."/>
            <person name="Koonin E.V."/>
            <person name="Zdobnov E.M."/>
            <person name="Grigoriev I.V."/>
            <person name="Lynch M."/>
            <person name="Boore J.L."/>
        </authorList>
    </citation>
    <scope>NUCLEOTIDE SEQUENCE [LARGE SCALE GENOMIC DNA]</scope>
</reference>
<dbReference type="PROSITE" id="PS00107">
    <property type="entry name" value="PROTEIN_KINASE_ATP"/>
    <property type="match status" value="1"/>
</dbReference>
<comment type="subcellular location">
    <subcellularLocation>
        <location evidence="1">Membrane</location>
        <topology evidence="1">Single-pass membrane protein</topology>
    </subcellularLocation>
</comment>
<keyword evidence="6" id="KW-0418">Kinase</keyword>
<dbReference type="PhylomeDB" id="E9GCS3"/>
<organism evidence="15 16">
    <name type="scientific">Daphnia pulex</name>
    <name type="common">Water flea</name>
    <dbReference type="NCBI Taxonomy" id="6669"/>
    <lineage>
        <taxon>Eukaryota</taxon>
        <taxon>Metazoa</taxon>
        <taxon>Ecdysozoa</taxon>
        <taxon>Arthropoda</taxon>
        <taxon>Crustacea</taxon>
        <taxon>Branchiopoda</taxon>
        <taxon>Diplostraca</taxon>
        <taxon>Cladocera</taxon>
        <taxon>Anomopoda</taxon>
        <taxon>Daphniidae</taxon>
        <taxon>Daphnia</taxon>
    </lineage>
</organism>
<evidence type="ECO:0000256" key="6">
    <source>
        <dbReference type="ARBA" id="ARBA00022777"/>
    </source>
</evidence>
<evidence type="ECO:0000256" key="3">
    <source>
        <dbReference type="ARBA" id="ARBA00022553"/>
    </source>
</evidence>
<dbReference type="SUPFAM" id="SSF56112">
    <property type="entry name" value="Protein kinase-like (PK-like)"/>
    <property type="match status" value="1"/>
</dbReference>
<dbReference type="OrthoDB" id="6346222at2759"/>
<evidence type="ECO:0000256" key="12">
    <source>
        <dbReference type="PIRSR" id="PIRSR000615-3"/>
    </source>
</evidence>
<dbReference type="FunFam" id="3.30.200.20:FF:000776">
    <property type="entry name" value="Flk-1 receptor"/>
    <property type="match status" value="1"/>
</dbReference>
<dbReference type="InterPro" id="IPR011009">
    <property type="entry name" value="Kinase-like_dom_sf"/>
</dbReference>
<dbReference type="Pfam" id="PF07714">
    <property type="entry name" value="PK_Tyr_Ser-Thr"/>
    <property type="match status" value="1"/>
</dbReference>
<keyword evidence="3" id="KW-0597">Phosphoprotein</keyword>
<dbReference type="Gene3D" id="3.30.200.20">
    <property type="entry name" value="Phosphorylase Kinase, domain 1"/>
    <property type="match status" value="1"/>
</dbReference>
<dbReference type="InterPro" id="IPR017441">
    <property type="entry name" value="Protein_kinase_ATP_BS"/>
</dbReference>
<dbReference type="PANTHER" id="PTHR24416:SF600">
    <property type="entry name" value="PDGF- AND VEGF-RECEPTOR RELATED, ISOFORM J"/>
    <property type="match status" value="1"/>
</dbReference>
<dbReference type="InParanoid" id="E9GCS3"/>
<dbReference type="GO" id="GO:0004714">
    <property type="term" value="F:transmembrane receptor protein tyrosine kinase activity"/>
    <property type="evidence" value="ECO:0000318"/>
    <property type="project" value="GO_Central"/>
</dbReference>
<feature type="binding site" evidence="12">
    <location>
        <position position="184"/>
    </location>
    <ligand>
        <name>Mg(2+)</name>
        <dbReference type="ChEBI" id="CHEBI:18420"/>
    </ligand>
</feature>
<dbReference type="GO" id="GO:0005886">
    <property type="term" value="C:plasma membrane"/>
    <property type="evidence" value="ECO:0000318"/>
    <property type="project" value="GO_Central"/>
</dbReference>
<dbReference type="InterPro" id="IPR001245">
    <property type="entry name" value="Ser-Thr/Tyr_kinase_cat_dom"/>
</dbReference>
<dbReference type="InterPro" id="IPR008266">
    <property type="entry name" value="Tyr_kinase_AS"/>
</dbReference>
<dbReference type="GO" id="GO:0046872">
    <property type="term" value="F:metal ion binding"/>
    <property type="evidence" value="ECO:0007669"/>
    <property type="project" value="UniProtKB-KW"/>
</dbReference>
<evidence type="ECO:0000256" key="9">
    <source>
        <dbReference type="ARBA" id="ARBA00051243"/>
    </source>
</evidence>
<dbReference type="OMA" id="GEMMANC"/>
<keyword evidence="4" id="KW-0808">Transferase</keyword>
<keyword evidence="12" id="KW-0460">Magnesium</keyword>
<dbReference type="GO" id="GO:0005524">
    <property type="term" value="F:ATP binding"/>
    <property type="evidence" value="ECO:0007669"/>
    <property type="project" value="UniProtKB-UniRule"/>
</dbReference>
<dbReference type="AlphaFoldDB" id="E9GCS3"/>
<evidence type="ECO:0000256" key="7">
    <source>
        <dbReference type="ARBA" id="ARBA00022840"/>
    </source>
</evidence>
<dbReference type="EC" id="2.7.10.1" evidence="2"/>
<dbReference type="PROSITE" id="PS00109">
    <property type="entry name" value="PROTEIN_KINASE_TYR"/>
    <property type="match status" value="1"/>
</dbReference>
<dbReference type="PROSITE" id="PS00240">
    <property type="entry name" value="RECEPTOR_TYR_KIN_III"/>
    <property type="match status" value="1"/>
</dbReference>
<accession>E9GCS3</accession>
<gene>
    <name evidence="15" type="ORF">DAPPUDRAFT_48631</name>
</gene>
<proteinExistence type="predicted"/>
<feature type="binding site" evidence="11">
    <location>
        <begin position="27"/>
        <end position="34"/>
    </location>
    <ligand>
        <name>ATP</name>
        <dbReference type="ChEBI" id="CHEBI:30616"/>
    </ligand>
</feature>
<keyword evidence="12" id="KW-0479">Metal-binding</keyword>
<dbReference type="PROSITE" id="PS50011">
    <property type="entry name" value="PROTEIN_KINASE_DOM"/>
    <property type="match status" value="1"/>
</dbReference>
<dbReference type="PIRSF" id="PIRSF000615">
    <property type="entry name" value="TyrPK_CSF1-R"/>
    <property type="match status" value="1"/>
</dbReference>
<dbReference type="PRINTS" id="PR00109">
    <property type="entry name" value="TYRKINASE"/>
</dbReference>
<feature type="domain" description="Protein kinase" evidence="14">
    <location>
        <begin position="20"/>
        <end position="302"/>
    </location>
</feature>
<keyword evidence="16" id="KW-1185">Reference proteome</keyword>
<dbReference type="FunCoup" id="E9GCS3">
    <property type="interactions" value="4"/>
</dbReference>
<dbReference type="STRING" id="6669.E9GCS3"/>
<evidence type="ECO:0000256" key="11">
    <source>
        <dbReference type="PIRSR" id="PIRSR000615-2"/>
    </source>
</evidence>
<evidence type="ECO:0000259" key="14">
    <source>
        <dbReference type="PROSITE" id="PS50011"/>
    </source>
</evidence>
<name>E9GCS3_DAPPU</name>
<dbReference type="Gene3D" id="1.10.510.10">
    <property type="entry name" value="Transferase(Phosphotransferase) domain 1"/>
    <property type="match status" value="1"/>
</dbReference>
<evidence type="ECO:0000256" key="2">
    <source>
        <dbReference type="ARBA" id="ARBA00011902"/>
    </source>
</evidence>
<dbReference type="EMBL" id="GL732539">
    <property type="protein sequence ID" value="EFX82816.1"/>
    <property type="molecule type" value="Genomic_DNA"/>
</dbReference>
<evidence type="ECO:0000256" key="13">
    <source>
        <dbReference type="PROSITE-ProRule" id="PRU10141"/>
    </source>
</evidence>
<feature type="non-terminal residue" evidence="15">
    <location>
        <position position="317"/>
    </location>
</feature>
<dbReference type="PANTHER" id="PTHR24416">
    <property type="entry name" value="TYROSINE-PROTEIN KINASE RECEPTOR"/>
    <property type="match status" value="1"/>
</dbReference>
<evidence type="ECO:0000256" key="5">
    <source>
        <dbReference type="ARBA" id="ARBA00022741"/>
    </source>
</evidence>
<feature type="binding site" evidence="11">
    <location>
        <position position="170"/>
    </location>
    <ligand>
        <name>ATP</name>
        <dbReference type="ChEBI" id="CHEBI:30616"/>
    </ligand>
</feature>
<feature type="binding site" evidence="11 13">
    <location>
        <position position="55"/>
    </location>
    <ligand>
        <name>ATP</name>
        <dbReference type="ChEBI" id="CHEBI:30616"/>
    </ligand>
</feature>
<evidence type="ECO:0000256" key="8">
    <source>
        <dbReference type="ARBA" id="ARBA00023137"/>
    </source>
</evidence>
<dbReference type="InterPro" id="IPR001824">
    <property type="entry name" value="Tyr_kinase_rcpt_3_CS"/>
</dbReference>
<keyword evidence="7 11" id="KW-0067">ATP-binding</keyword>
<dbReference type="Proteomes" id="UP000000305">
    <property type="component" value="Unassembled WGS sequence"/>
</dbReference>
<dbReference type="InterPro" id="IPR050122">
    <property type="entry name" value="RTK"/>
</dbReference>
<evidence type="ECO:0000313" key="15">
    <source>
        <dbReference type="EMBL" id="EFX82816.1"/>
    </source>
</evidence>
<evidence type="ECO:0000256" key="4">
    <source>
        <dbReference type="ARBA" id="ARBA00022679"/>
    </source>
</evidence>
<dbReference type="eggNOG" id="KOG0200">
    <property type="taxonomic scope" value="Eukaryota"/>
</dbReference>
<dbReference type="HOGENOM" id="CLU_000288_7_40_1"/>
<dbReference type="InterPro" id="IPR000719">
    <property type="entry name" value="Prot_kinase_dom"/>
</dbReference>
<protein>
    <recommendedName>
        <fullName evidence="2">receptor protein-tyrosine kinase</fullName>
        <ecNumber evidence="2">2.7.10.1</ecNumber>
    </recommendedName>
</protein>
<evidence type="ECO:0000313" key="16">
    <source>
        <dbReference type="Proteomes" id="UP000000305"/>
    </source>
</evidence>
<feature type="active site" description="Proton acceptor" evidence="10">
    <location>
        <position position="166"/>
    </location>
</feature>
<keyword evidence="5 11" id="KW-0547">Nucleotide-binding</keyword>
<keyword evidence="8" id="KW-0829">Tyrosine-protein kinase</keyword>
<evidence type="ECO:0000256" key="10">
    <source>
        <dbReference type="PIRSR" id="PIRSR000615-1"/>
    </source>
</evidence>
<dbReference type="GO" id="GO:0043410">
    <property type="term" value="P:positive regulation of MAPK cascade"/>
    <property type="evidence" value="ECO:0000318"/>
    <property type="project" value="GO_Central"/>
</dbReference>
<dbReference type="KEGG" id="dpx:DAPPUDRAFT_48631"/>
<comment type="catalytic activity">
    <reaction evidence="9">
        <text>L-tyrosyl-[protein] + ATP = O-phospho-L-tyrosyl-[protein] + ADP + H(+)</text>
        <dbReference type="Rhea" id="RHEA:10596"/>
        <dbReference type="Rhea" id="RHEA-COMP:10136"/>
        <dbReference type="Rhea" id="RHEA-COMP:20101"/>
        <dbReference type="ChEBI" id="CHEBI:15378"/>
        <dbReference type="ChEBI" id="CHEBI:30616"/>
        <dbReference type="ChEBI" id="CHEBI:46858"/>
        <dbReference type="ChEBI" id="CHEBI:61978"/>
        <dbReference type="ChEBI" id="CHEBI:456216"/>
        <dbReference type="EC" id="2.7.10.1"/>
    </reaction>
</comment>
<feature type="binding site" evidence="12">
    <location>
        <position position="171"/>
    </location>
    <ligand>
        <name>Mg(2+)</name>
        <dbReference type="ChEBI" id="CHEBI:18420"/>
    </ligand>
</feature>
<dbReference type="FunFam" id="1.10.510.10:FF:002995">
    <property type="match status" value="1"/>
</dbReference>
<sequence>VDQTELLSYDKRWEFPRCRLKLGMQLGAGCFGRVVKAEAVGIAGSGESVQTVAVKMVRSPTNVAAVEALISEMKILIFLGSHLNVVNLLGACTKQISKGELFIIVEYCRYGSLKSYLSNHRKTFVNLNHHYDVMNRLISTCDLISWSFQIARGMNYLVSKNVLHGDLAARNVLLADDGIVKVADFGMAKKMYYEGNYERKEVGLMPVKWMAIESLTDCIFSSQSDVWSFGVVLWELFALGSVPYPGMDAGHQLIKEIQKGYRMEKPESAPNFFGEMMANCWKREPKERPTFGQLEDTISGYMTNLTWECDSGNCSNK</sequence>
<evidence type="ECO:0000256" key="1">
    <source>
        <dbReference type="ARBA" id="ARBA00004167"/>
    </source>
</evidence>
<dbReference type="GO" id="GO:0007169">
    <property type="term" value="P:cell surface receptor protein tyrosine kinase signaling pathway"/>
    <property type="evidence" value="ECO:0000318"/>
    <property type="project" value="GO_Central"/>
</dbReference>
<dbReference type="CDD" id="cd00192">
    <property type="entry name" value="PTKc"/>
    <property type="match status" value="1"/>
</dbReference>
<dbReference type="GO" id="GO:0043235">
    <property type="term" value="C:receptor complex"/>
    <property type="evidence" value="ECO:0000318"/>
    <property type="project" value="GO_Central"/>
</dbReference>